<accession>B8LR84</accession>
<evidence type="ECO:0000256" key="2">
    <source>
        <dbReference type="SAM" id="Phobius"/>
    </source>
</evidence>
<keyword evidence="2" id="KW-1133">Transmembrane helix</keyword>
<feature type="compositionally biased region" description="Polar residues" evidence="1">
    <location>
        <begin position="108"/>
        <end position="139"/>
    </location>
</feature>
<feature type="region of interest" description="Disordered" evidence="1">
    <location>
        <begin position="189"/>
        <end position="210"/>
    </location>
</feature>
<feature type="transmembrane region" description="Helical" evidence="2">
    <location>
        <begin position="245"/>
        <end position="265"/>
    </location>
</feature>
<reference evidence="3" key="1">
    <citation type="submission" date="2007-06" db="EMBL/GenBank/DDBJ databases">
        <title>Full length cDNA sequences from Sitka Spruce (Picea sitchensis).</title>
        <authorList>
            <person name="Ralph S.G."/>
            <person name="Chun H.E."/>
            <person name="Liao N."/>
            <person name="Ali J."/>
            <person name="Reid K."/>
            <person name="Kolosova N."/>
            <person name="Cooper N."/>
            <person name="Cullis C."/>
            <person name="Jancsik S."/>
            <person name="Moore R."/>
            <person name="Mayo M."/>
            <person name="Wagner S."/>
            <person name="Holt R.A."/>
            <person name="Jones S.J.M."/>
            <person name="Marra M.A."/>
            <person name="Ritland C.E."/>
            <person name="Ritland K."/>
            <person name="Bohlmann J."/>
        </authorList>
    </citation>
    <scope>NUCLEOTIDE SEQUENCE</scope>
    <source>
        <tissue evidence="3">Bark</tissue>
    </source>
</reference>
<evidence type="ECO:0000313" key="3">
    <source>
        <dbReference type="EMBL" id="ABR18164.1"/>
    </source>
</evidence>
<dbReference type="InterPro" id="IPR040339">
    <property type="entry name" value="At1g16860-like"/>
</dbReference>
<evidence type="ECO:0008006" key="4">
    <source>
        <dbReference type="Google" id="ProtNLM"/>
    </source>
</evidence>
<feature type="compositionally biased region" description="Low complexity" evidence="1">
    <location>
        <begin position="189"/>
        <end position="199"/>
    </location>
</feature>
<feature type="compositionally biased region" description="Polar residues" evidence="1">
    <location>
        <begin position="1"/>
        <end position="16"/>
    </location>
</feature>
<dbReference type="PANTHER" id="PTHR33709">
    <property type="entry name" value="OSJNBA0035M09.9 PROTEIN"/>
    <property type="match status" value="1"/>
</dbReference>
<keyword evidence="2" id="KW-0812">Transmembrane</keyword>
<proteinExistence type="evidence at transcript level"/>
<feature type="compositionally biased region" description="Polar residues" evidence="1">
    <location>
        <begin position="157"/>
        <end position="173"/>
    </location>
</feature>
<keyword evidence="2" id="KW-0472">Membrane</keyword>
<protein>
    <recommendedName>
        <fullName evidence="4">Ubiquitin-specific protease family C19-related protein</fullName>
    </recommendedName>
</protein>
<organism evidence="3">
    <name type="scientific">Picea sitchensis</name>
    <name type="common">Sitka spruce</name>
    <name type="synonym">Pinus sitchensis</name>
    <dbReference type="NCBI Taxonomy" id="3332"/>
    <lineage>
        <taxon>Eukaryota</taxon>
        <taxon>Viridiplantae</taxon>
        <taxon>Streptophyta</taxon>
        <taxon>Embryophyta</taxon>
        <taxon>Tracheophyta</taxon>
        <taxon>Spermatophyta</taxon>
        <taxon>Pinopsida</taxon>
        <taxon>Pinidae</taxon>
        <taxon>Conifers I</taxon>
        <taxon>Pinales</taxon>
        <taxon>Pinaceae</taxon>
        <taxon>Picea</taxon>
    </lineage>
</organism>
<sequence length="510" mass="54239">MGTNSRISAHQLSNGLYVSGRPEQYKDKQPTMSSTAVPYTGGDIKKSGELGKMFDIPVESTNKMKKSGSFQKAPAQGHGTSNSGPLTSGGAPRSAFSASGPINPGGISRQSTGAGNSQGSKSGPLSGNLGRQISQSGPLNRSGDMAVGPNPKAAPSSGKNSGPQSSAPTIVRTNSGNLLPATGLITSGPISSGPLSSSGALKKTTSGPLDPSGAPVKIVSINQNQAVSNLSNAEEYSFQKGFPKIILWMVILVFIMGFIAGGFLVATVHNAIFLIIIGSLFSVICFLFTWNICWGKRALLNFLASNKDADLRNARDGQYVKVTGVVTCGSVPLETSYQRVNRCIYSSTGLYEYRGWKAKPARVGHRLFTWGLRYLERHVAEFYISDFQSGLRALVKAGYGAHVTPCVEESTIVDIGPKNKDLPSGFVRWLAERNLSGDDRVMRLKEGHIKEGSTVTVMGVVQRHENVLMIVPPRERVTTGCQLGKFLLPGNVEGLIIACNETSKFDGIPL</sequence>
<dbReference type="AlphaFoldDB" id="B8LR84"/>
<dbReference type="EMBL" id="EF678405">
    <property type="protein sequence ID" value="ABR18164.1"/>
    <property type="molecule type" value="mRNA"/>
</dbReference>
<evidence type="ECO:0000256" key="1">
    <source>
        <dbReference type="SAM" id="MobiDB-lite"/>
    </source>
</evidence>
<dbReference type="OMA" id="KPARVGH"/>
<name>B8LR84_PICSI</name>
<feature type="region of interest" description="Disordered" evidence="1">
    <location>
        <begin position="1"/>
        <end position="173"/>
    </location>
</feature>
<feature type="transmembrane region" description="Helical" evidence="2">
    <location>
        <begin position="271"/>
        <end position="293"/>
    </location>
</feature>
<dbReference type="PANTHER" id="PTHR33709:SF4">
    <property type="entry name" value="OS08G0230200 PROTEIN"/>
    <property type="match status" value="1"/>
</dbReference>